<evidence type="ECO:0000256" key="3">
    <source>
        <dbReference type="ARBA" id="ARBA00016310"/>
    </source>
</evidence>
<feature type="domain" description="Peptidase S9 prolyl oligopeptidase catalytic" evidence="9">
    <location>
        <begin position="519"/>
        <end position="716"/>
    </location>
</feature>
<dbReference type="PANTHER" id="PTHR42881">
    <property type="entry name" value="PROLYL ENDOPEPTIDASE"/>
    <property type="match status" value="1"/>
</dbReference>
<feature type="chain" id="PRO_5047087121" description="Prolyl endopeptidase" evidence="8">
    <location>
        <begin position="32"/>
        <end position="741"/>
    </location>
</feature>
<keyword evidence="8" id="KW-0732">Signal</keyword>
<dbReference type="SUPFAM" id="SSF53474">
    <property type="entry name" value="alpha/beta-Hydrolases"/>
    <property type="match status" value="1"/>
</dbReference>
<evidence type="ECO:0000256" key="5">
    <source>
        <dbReference type="ARBA" id="ARBA00022801"/>
    </source>
</evidence>
<evidence type="ECO:0000256" key="1">
    <source>
        <dbReference type="ARBA" id="ARBA00001070"/>
    </source>
</evidence>
<dbReference type="EC" id="3.4.21.-" evidence="7"/>
<evidence type="ECO:0000256" key="8">
    <source>
        <dbReference type="SAM" id="SignalP"/>
    </source>
</evidence>
<dbReference type="EMBL" id="CAXLJM020000019">
    <property type="protein sequence ID" value="CAL8084843.1"/>
    <property type="molecule type" value="Genomic_DNA"/>
</dbReference>
<dbReference type="Pfam" id="PF00326">
    <property type="entry name" value="Peptidase_S9"/>
    <property type="match status" value="1"/>
</dbReference>
<dbReference type="PROSITE" id="PS00708">
    <property type="entry name" value="PRO_ENDOPEP_SER"/>
    <property type="match status" value="1"/>
</dbReference>
<name>A0ABP1Q284_9HEXA</name>
<keyword evidence="4 7" id="KW-0645">Protease</keyword>
<dbReference type="InterPro" id="IPR002471">
    <property type="entry name" value="Pept_S9_AS"/>
</dbReference>
<evidence type="ECO:0000313" key="12">
    <source>
        <dbReference type="Proteomes" id="UP001642540"/>
    </source>
</evidence>
<organism evidence="11 12">
    <name type="scientific">Orchesella dallaii</name>
    <dbReference type="NCBI Taxonomy" id="48710"/>
    <lineage>
        <taxon>Eukaryota</taxon>
        <taxon>Metazoa</taxon>
        <taxon>Ecdysozoa</taxon>
        <taxon>Arthropoda</taxon>
        <taxon>Hexapoda</taxon>
        <taxon>Collembola</taxon>
        <taxon>Entomobryomorpha</taxon>
        <taxon>Entomobryoidea</taxon>
        <taxon>Orchesellidae</taxon>
        <taxon>Orchesellinae</taxon>
        <taxon>Orchesella</taxon>
    </lineage>
</organism>
<evidence type="ECO:0000313" key="11">
    <source>
        <dbReference type="EMBL" id="CAL8084843.1"/>
    </source>
</evidence>
<feature type="signal peptide" evidence="8">
    <location>
        <begin position="1"/>
        <end position="31"/>
    </location>
</feature>
<comment type="caution">
    <text evidence="11">The sequence shown here is derived from an EMBL/GenBank/DDBJ whole genome shotgun (WGS) entry which is preliminary data.</text>
</comment>
<evidence type="ECO:0000256" key="6">
    <source>
        <dbReference type="ARBA" id="ARBA00022825"/>
    </source>
</evidence>
<evidence type="ECO:0000256" key="2">
    <source>
        <dbReference type="ARBA" id="ARBA00005228"/>
    </source>
</evidence>
<evidence type="ECO:0000259" key="10">
    <source>
        <dbReference type="Pfam" id="PF02897"/>
    </source>
</evidence>
<keyword evidence="12" id="KW-1185">Reference proteome</keyword>
<feature type="domain" description="Peptidase S9A N-terminal" evidence="10">
    <location>
        <begin position="37"/>
        <end position="446"/>
    </location>
</feature>
<gene>
    <name evidence="11" type="ORF">ODALV1_LOCUS5920</name>
</gene>
<keyword evidence="5 7" id="KW-0378">Hydrolase</keyword>
<dbReference type="SUPFAM" id="SSF50993">
    <property type="entry name" value="Peptidase/esterase 'gauge' domain"/>
    <property type="match status" value="1"/>
</dbReference>
<comment type="similarity">
    <text evidence="2 7">Belongs to the peptidase S9A family.</text>
</comment>
<evidence type="ECO:0000256" key="7">
    <source>
        <dbReference type="RuleBase" id="RU368024"/>
    </source>
</evidence>
<accession>A0ABP1Q284</accession>
<evidence type="ECO:0000256" key="4">
    <source>
        <dbReference type="ARBA" id="ARBA00022670"/>
    </source>
</evidence>
<dbReference type="InterPro" id="IPR051167">
    <property type="entry name" value="Prolyl_oligopep/macrocyclase"/>
</dbReference>
<evidence type="ECO:0000259" key="9">
    <source>
        <dbReference type="Pfam" id="PF00326"/>
    </source>
</evidence>
<comment type="catalytic activity">
    <reaction evidence="1">
        <text>Hydrolysis of Pro-|-Xaa &gt;&gt; Ala-|-Xaa in oligopeptides.</text>
        <dbReference type="EC" id="3.4.21.26"/>
    </reaction>
</comment>
<dbReference type="Gene3D" id="2.130.10.120">
    <property type="entry name" value="Prolyl oligopeptidase, N-terminal domain"/>
    <property type="match status" value="1"/>
</dbReference>
<dbReference type="InterPro" id="IPR029058">
    <property type="entry name" value="AB_hydrolase_fold"/>
</dbReference>
<sequence length="741" mass="83992">MAGYLGGNPSKKLAFGITIILLFLGIKGASSSAFTYPPAHRDDSVENTYKSDNGNVKIKDPYRWLEDPDSEDTKEFISRQNKLFYDYVNSNPEKDSIKEKLTTLNNFPTWDFPKKIGDWYYFSANDGLQDQNVFFRSKTWHRENPEVVFDPNKLSTGEDVITVAGSSFNKDASIFAYATSKNGLDWSTIHFLNTTSGTHLPEKLEKVKVSGIVWNKMEGVFYGRYAHLIGLEPIKNQKLMYHRLGTSQSEDVVIAEFLEHPEARIGQPVTLINEGNAIIVHMVGAGKYYGQNALFTADIPQNITGKLKLRPLLPLPDAEHNIITVENGSVLVKTDKNAPNWRLVRINLDEPDEAKWETVIEEHPNMSLAWVTIANKDKLIYGLLDDGLTWIRVKNLTDGSILVDRLPIERLNVYSFSSPEPEIFLFKAENATNPLTVYMLNFTKGLTNIEIYEHIKLKSFNTDDVISKEVFFPSYDGTLVHMFIVHRKSLKLDGSSFALMWGYGGFNNAIMPVYLPYRAILLEHFNAVIALPNIRGGGEYGRKWNHGGQFKNKQKVFDDFLSAAEYLIKHGYTSNKKLWIEGRSNGGLLIGACINQRPDLFGAAIAHVGVMDMLRFPHFTMGHPWLIEFGNPEDPNMFDYIRKYSPLHNLKMPTNESMQYPSTLVVTGTHDDRVVPSHSLKYAAEMQYTIGAHERQTNPIMLRTDFKTGHVPKKPTSLLVILTNIPKKCLNGTAEPYRDFN</sequence>
<proteinExistence type="inferred from homology"/>
<dbReference type="PANTHER" id="PTHR42881:SF2">
    <property type="entry name" value="PROLYL ENDOPEPTIDASE"/>
    <property type="match status" value="1"/>
</dbReference>
<dbReference type="InterPro" id="IPR001375">
    <property type="entry name" value="Peptidase_S9_cat"/>
</dbReference>
<protein>
    <recommendedName>
        <fullName evidence="3 7">Prolyl endopeptidase</fullName>
        <ecNumber evidence="7">3.4.21.-</ecNumber>
    </recommendedName>
</protein>
<dbReference type="PRINTS" id="PR00862">
    <property type="entry name" value="PROLIGOPTASE"/>
</dbReference>
<dbReference type="Pfam" id="PF02897">
    <property type="entry name" value="Peptidase_S9_N"/>
    <property type="match status" value="1"/>
</dbReference>
<dbReference type="InterPro" id="IPR002470">
    <property type="entry name" value="Peptidase_S9A"/>
</dbReference>
<dbReference type="Proteomes" id="UP001642540">
    <property type="component" value="Unassembled WGS sequence"/>
</dbReference>
<keyword evidence="6 7" id="KW-0720">Serine protease</keyword>
<dbReference type="Gene3D" id="3.40.50.1820">
    <property type="entry name" value="alpha/beta hydrolase"/>
    <property type="match status" value="1"/>
</dbReference>
<reference evidence="11 12" key="1">
    <citation type="submission" date="2024-08" db="EMBL/GenBank/DDBJ databases">
        <authorList>
            <person name="Cucini C."/>
            <person name="Frati F."/>
        </authorList>
    </citation>
    <scope>NUCLEOTIDE SEQUENCE [LARGE SCALE GENOMIC DNA]</scope>
</reference>
<dbReference type="InterPro" id="IPR023302">
    <property type="entry name" value="Pept_S9A_N"/>
</dbReference>